<comment type="caution">
    <text evidence="1">The sequence shown here is derived from an EMBL/GenBank/DDBJ whole genome shotgun (WGS) entry which is preliminary data.</text>
</comment>
<evidence type="ECO:0000313" key="2">
    <source>
        <dbReference type="Proteomes" id="UP001225316"/>
    </source>
</evidence>
<keyword evidence="2" id="KW-1185">Reference proteome</keyword>
<protein>
    <recommendedName>
        <fullName evidence="3">Reverse transcriptase domain-containing protein</fullName>
    </recommendedName>
</protein>
<name>A0ABU1B063_9BACT</name>
<dbReference type="RefSeq" id="WP_308952712.1">
    <property type="nucleotide sequence ID" value="NZ_JARXHW010000172.1"/>
</dbReference>
<accession>A0ABU1B063</accession>
<sequence length="121" mass="13979">MHWTRSWRNEGTVSFATPTTCSGSFGPVLSLRSEVVLVKSEHAAERVFESLCYFVEKRLGLEVNREKSAVRPAKELSYLGFSFRGRRIVVSEDSLSDFKYRLKELSSRNWSVSMDYRMSKI</sequence>
<reference evidence="1 2" key="1">
    <citation type="submission" date="2023-04" db="EMBL/GenBank/DDBJ databases">
        <title>A novel bacteria isolated from coastal sediment.</title>
        <authorList>
            <person name="Liu X.-J."/>
            <person name="Du Z.-J."/>
        </authorList>
    </citation>
    <scope>NUCLEOTIDE SEQUENCE [LARGE SCALE GENOMIC DNA]</scope>
    <source>
        <strain evidence="1 2">SDUM461003</strain>
    </source>
</reference>
<gene>
    <name evidence="1" type="ORF">QEH52_19905</name>
</gene>
<evidence type="ECO:0000313" key="1">
    <source>
        <dbReference type="EMBL" id="MDQ8209794.1"/>
    </source>
</evidence>
<proteinExistence type="predicted"/>
<organism evidence="1 2">
    <name type="scientific">Thalassobacterium maritimum</name>
    <dbReference type="NCBI Taxonomy" id="3041265"/>
    <lineage>
        <taxon>Bacteria</taxon>
        <taxon>Pseudomonadati</taxon>
        <taxon>Verrucomicrobiota</taxon>
        <taxon>Opitutia</taxon>
        <taxon>Puniceicoccales</taxon>
        <taxon>Coraliomargaritaceae</taxon>
        <taxon>Thalassobacterium</taxon>
    </lineage>
</organism>
<dbReference type="Proteomes" id="UP001225316">
    <property type="component" value="Unassembled WGS sequence"/>
</dbReference>
<evidence type="ECO:0008006" key="3">
    <source>
        <dbReference type="Google" id="ProtNLM"/>
    </source>
</evidence>
<dbReference type="EMBL" id="JARXHW010000172">
    <property type="protein sequence ID" value="MDQ8209794.1"/>
    <property type="molecule type" value="Genomic_DNA"/>
</dbReference>